<protein>
    <submittedName>
        <fullName evidence="1">Uncharacterized protein</fullName>
    </submittedName>
</protein>
<dbReference type="AlphaFoldDB" id="A0A3L6F2K6"/>
<feature type="non-terminal residue" evidence="1">
    <location>
        <position position="1"/>
    </location>
</feature>
<evidence type="ECO:0000313" key="1">
    <source>
        <dbReference type="EMBL" id="PWZ27345.1"/>
    </source>
</evidence>
<comment type="caution">
    <text evidence="1">The sequence shown here is derived from an EMBL/GenBank/DDBJ whole genome shotgun (WGS) entry which is preliminary data.</text>
</comment>
<organism evidence="1">
    <name type="scientific">Zea mays</name>
    <name type="common">Maize</name>
    <dbReference type="NCBI Taxonomy" id="4577"/>
    <lineage>
        <taxon>Eukaryota</taxon>
        <taxon>Viridiplantae</taxon>
        <taxon>Streptophyta</taxon>
        <taxon>Embryophyta</taxon>
        <taxon>Tracheophyta</taxon>
        <taxon>Spermatophyta</taxon>
        <taxon>Magnoliopsida</taxon>
        <taxon>Liliopsida</taxon>
        <taxon>Poales</taxon>
        <taxon>Poaceae</taxon>
        <taxon>PACMAD clade</taxon>
        <taxon>Panicoideae</taxon>
        <taxon>Andropogonodae</taxon>
        <taxon>Andropogoneae</taxon>
        <taxon>Tripsacinae</taxon>
        <taxon>Zea</taxon>
    </lineage>
</organism>
<reference evidence="1" key="1">
    <citation type="journal article" date="2018" name="Nat. Genet.">
        <title>Extensive intraspecific gene order and gene structural variations between Mo17 and other maize genomes.</title>
        <authorList>
            <person name="Sun S."/>
            <person name="Zhou Y."/>
            <person name="Chen J."/>
            <person name="Shi J."/>
            <person name="Zhao H."/>
            <person name="Zhao H."/>
            <person name="Song W."/>
            <person name="Zhang M."/>
            <person name="Cui Y."/>
            <person name="Dong X."/>
            <person name="Liu H."/>
            <person name="Ma X."/>
            <person name="Jiao Y."/>
            <person name="Wang B."/>
            <person name="Wei X."/>
            <person name="Stein J.C."/>
            <person name="Glaubitz J.C."/>
            <person name="Lu F."/>
            <person name="Yu G."/>
            <person name="Liang C."/>
            <person name="Fengler K."/>
            <person name="Li B."/>
            <person name="Rafalski A."/>
            <person name="Schnable P.S."/>
            <person name="Ware D.H."/>
            <person name="Buckler E.S."/>
            <person name="Lai J."/>
        </authorList>
    </citation>
    <scope>NUCLEOTIDE SEQUENCE [LARGE SCALE GENOMIC DNA]</scope>
    <source>
        <tissue evidence="1">Seedling</tissue>
    </source>
</reference>
<sequence length="66" mass="7915">TILPLWNLVRIRSGVFGIEVFSRFWKNTAVFSNTVVLYTEWCLVSQLKTLFSKLKYYKYYSCFKAF</sequence>
<name>A0A3L6F2K6_MAIZE</name>
<dbReference type="Proteomes" id="UP000251960">
    <property type="component" value="Chromosome 4"/>
</dbReference>
<gene>
    <name evidence="1" type="ORF">Zm00014a_035049</name>
</gene>
<accession>A0A3L6F2K6</accession>
<dbReference type="EMBL" id="NCVQ01000005">
    <property type="protein sequence ID" value="PWZ27345.1"/>
    <property type="molecule type" value="Genomic_DNA"/>
</dbReference>
<proteinExistence type="predicted"/>